<sequence>MTVDPGIVGQHVGPAPGFVDLGEHRLDRSGALMSAFNPSACTPAPVNCLTSISVASGATRQLIATRAPSPANALAIAAPSRELPPAFSYGEWRFLMGNNGPEAAHSGGLPE</sequence>
<protein>
    <submittedName>
        <fullName evidence="1">Uncharacterized protein</fullName>
    </submittedName>
</protein>
<dbReference type="EMBL" id="CP135076">
    <property type="protein sequence ID" value="WNO53431.1"/>
    <property type="molecule type" value="Genomic_DNA"/>
</dbReference>
<evidence type="ECO:0000313" key="2">
    <source>
        <dbReference type="Proteomes" id="UP001302249"/>
    </source>
</evidence>
<name>A0ABZ0B8J5_9SPHN</name>
<reference evidence="1 2" key="1">
    <citation type="submission" date="2023-09" db="EMBL/GenBank/DDBJ databases">
        <authorList>
            <person name="Rey-Velasco X."/>
        </authorList>
    </citation>
    <scope>NUCLEOTIDE SEQUENCE [LARGE SCALE GENOMIC DNA]</scope>
    <source>
        <strain evidence="1 2">W311</strain>
    </source>
</reference>
<accession>A0ABZ0B8J5</accession>
<keyword evidence="2" id="KW-1185">Reference proteome</keyword>
<gene>
    <name evidence="1" type="ORF">RPR59_13450</name>
</gene>
<dbReference type="Proteomes" id="UP001302249">
    <property type="component" value="Chromosome"/>
</dbReference>
<organism evidence="1 2">
    <name type="scientific">Stakelama saccharophila</name>
    <dbReference type="NCBI Taxonomy" id="3075605"/>
    <lineage>
        <taxon>Bacteria</taxon>
        <taxon>Pseudomonadati</taxon>
        <taxon>Pseudomonadota</taxon>
        <taxon>Alphaproteobacteria</taxon>
        <taxon>Sphingomonadales</taxon>
        <taxon>Sphingomonadaceae</taxon>
        <taxon>Stakelama</taxon>
    </lineage>
</organism>
<dbReference type="RefSeq" id="WP_313914886.1">
    <property type="nucleotide sequence ID" value="NZ_CP135076.1"/>
</dbReference>
<evidence type="ECO:0000313" key="1">
    <source>
        <dbReference type="EMBL" id="WNO53431.1"/>
    </source>
</evidence>
<proteinExistence type="predicted"/>